<dbReference type="EMBL" id="CP107525">
    <property type="protein sequence ID" value="UZW64679.1"/>
    <property type="molecule type" value="Genomic_DNA"/>
</dbReference>
<reference evidence="10" key="1">
    <citation type="submission" date="2022-10" db="EMBL/GenBank/DDBJ databases">
        <authorList>
            <person name="Wei X."/>
        </authorList>
    </citation>
    <scope>NUCLEOTIDE SEQUENCE</scope>
    <source>
        <strain evidence="10">SD2</strain>
    </source>
</reference>
<dbReference type="GO" id="GO:0046872">
    <property type="term" value="F:metal ion binding"/>
    <property type="evidence" value="ECO:0007669"/>
    <property type="project" value="UniProtKB-KW"/>
</dbReference>
<evidence type="ECO:0000256" key="5">
    <source>
        <dbReference type="PIRNR" id="PIRNR038994"/>
    </source>
</evidence>
<keyword evidence="2 8" id="KW-0479">Metal-binding</keyword>
<organism evidence="10 11">
    <name type="scientific">Mycoplasmopsis synoviae</name>
    <name type="common">Mycoplasma synoviae</name>
    <dbReference type="NCBI Taxonomy" id="2109"/>
    <lineage>
        <taxon>Bacteria</taxon>
        <taxon>Bacillati</taxon>
        <taxon>Mycoplasmatota</taxon>
        <taxon>Mycoplasmoidales</taxon>
        <taxon>Metamycoplasmataceae</taxon>
        <taxon>Mycoplasmopsis</taxon>
    </lineage>
</organism>
<feature type="binding site" evidence="7">
    <location>
        <begin position="306"/>
        <end position="308"/>
    </location>
    <ligand>
        <name>substrate</name>
    </ligand>
</feature>
<proteinExistence type="inferred from homology"/>
<dbReference type="GO" id="GO:0008448">
    <property type="term" value="F:N-acetylglucosamine-6-phosphate deacetylase activity"/>
    <property type="evidence" value="ECO:0007669"/>
    <property type="project" value="InterPro"/>
</dbReference>
<dbReference type="PANTHER" id="PTHR11113">
    <property type="entry name" value="N-ACETYLGLUCOSAMINE-6-PHOSPHATE DEACETYLASE"/>
    <property type="match status" value="1"/>
</dbReference>
<dbReference type="PIRSF" id="PIRSF038994">
    <property type="entry name" value="NagA"/>
    <property type="match status" value="1"/>
</dbReference>
<evidence type="ECO:0000313" key="10">
    <source>
        <dbReference type="EMBL" id="UZW64679.1"/>
    </source>
</evidence>
<feature type="binding site" evidence="7">
    <location>
        <position position="223"/>
    </location>
    <ligand>
        <name>substrate</name>
    </ligand>
</feature>
<feature type="binding site" evidence="7">
    <location>
        <position position="137"/>
    </location>
    <ligand>
        <name>substrate</name>
    </ligand>
</feature>
<comment type="similarity">
    <text evidence="1 5">Belongs to the metallo-dependent hydrolases superfamily. NagA family.</text>
</comment>
<feature type="binding site" evidence="8">
    <location>
        <position position="212"/>
    </location>
    <ligand>
        <name>Zn(2+)</name>
        <dbReference type="ChEBI" id="CHEBI:29105"/>
    </ligand>
</feature>
<keyword evidence="4 5" id="KW-0119">Carbohydrate metabolism</keyword>
<dbReference type="InterPro" id="IPR032466">
    <property type="entry name" value="Metal_Hydrolase"/>
</dbReference>
<comment type="cofactor">
    <cofactor evidence="8">
        <name>a divalent metal cation</name>
        <dbReference type="ChEBI" id="CHEBI:60240"/>
    </cofactor>
    <text evidence="8">Binds 1 divalent metal cation per subunit.</text>
</comment>
<evidence type="ECO:0000256" key="2">
    <source>
        <dbReference type="ARBA" id="ARBA00022723"/>
    </source>
</evidence>
<dbReference type="PANTHER" id="PTHR11113:SF14">
    <property type="entry name" value="N-ACETYLGLUCOSAMINE-6-PHOSPHATE DEACETYLASE"/>
    <property type="match status" value="1"/>
</dbReference>
<dbReference type="AlphaFoldDB" id="A0AAX3F045"/>
<dbReference type="Proteomes" id="UP001164481">
    <property type="component" value="Chromosome"/>
</dbReference>
<dbReference type="SUPFAM" id="SSF51338">
    <property type="entry name" value="Composite domain of metallo-dependent hydrolases"/>
    <property type="match status" value="1"/>
</dbReference>
<feature type="binding site" evidence="8">
    <location>
        <position position="191"/>
    </location>
    <ligand>
        <name>Zn(2+)</name>
        <dbReference type="ChEBI" id="CHEBI:29105"/>
    </ligand>
</feature>
<dbReference type="InterPro" id="IPR003764">
    <property type="entry name" value="GlcNAc_6-P_deAcase"/>
</dbReference>
<dbReference type="Gene3D" id="2.30.40.10">
    <property type="entry name" value="Urease, subunit C, domain 1"/>
    <property type="match status" value="1"/>
</dbReference>
<accession>A0AAX3F045</accession>
<evidence type="ECO:0000256" key="8">
    <source>
        <dbReference type="PIRSR" id="PIRSR038994-3"/>
    </source>
</evidence>
<dbReference type="InterPro" id="IPR006680">
    <property type="entry name" value="Amidohydro-rel"/>
</dbReference>
<reference evidence="10" key="2">
    <citation type="submission" date="2022-11" db="EMBL/GenBank/DDBJ databases">
        <title>complete genomes of mycoplasma synoviae ZX313 strain and SD2 strain.</title>
        <authorList>
            <person name="Zhong Q."/>
        </authorList>
    </citation>
    <scope>NUCLEOTIDE SEQUENCE</scope>
    <source>
        <strain evidence="10">SD2</strain>
    </source>
</reference>
<evidence type="ECO:0000256" key="4">
    <source>
        <dbReference type="ARBA" id="ARBA00023277"/>
    </source>
</evidence>
<name>A0AAX3F045_MYCSY</name>
<feature type="binding site" evidence="7">
    <location>
        <begin position="215"/>
        <end position="216"/>
    </location>
    <ligand>
        <name>substrate</name>
    </ligand>
</feature>
<protein>
    <submittedName>
        <fullName evidence="10">Amidohydrolase family protein</fullName>
    </submittedName>
</protein>
<keyword evidence="3 5" id="KW-0378">Hydrolase</keyword>
<evidence type="ECO:0000259" key="9">
    <source>
        <dbReference type="Pfam" id="PF01979"/>
    </source>
</evidence>
<dbReference type="RefSeq" id="WP_154221479.1">
    <property type="nucleotide sequence ID" value="NZ_CP034544.1"/>
</dbReference>
<dbReference type="SUPFAM" id="SSF51556">
    <property type="entry name" value="Metallo-dependent hydrolases"/>
    <property type="match status" value="1"/>
</dbReference>
<feature type="domain" description="Amidohydrolase-related" evidence="9">
    <location>
        <begin position="48"/>
        <end position="375"/>
    </location>
</feature>
<dbReference type="Pfam" id="PF01979">
    <property type="entry name" value="Amidohydro_1"/>
    <property type="match status" value="1"/>
</dbReference>
<gene>
    <name evidence="10" type="ORF">OIE46_01155</name>
</gene>
<dbReference type="GO" id="GO:0006046">
    <property type="term" value="P:N-acetylglucosamine catabolic process"/>
    <property type="evidence" value="ECO:0007669"/>
    <property type="project" value="TreeGrafter"/>
</dbReference>
<evidence type="ECO:0000256" key="3">
    <source>
        <dbReference type="ARBA" id="ARBA00022801"/>
    </source>
</evidence>
<sequence length="381" mass="43745">MICYKNLLIATHKESFIGYVVLSDSGIIKNVNKGKCNIKDALDYSGYILMPSFIDSHTHGGYDFSFNDLKEKNIQDKLNKYLAKIKKEGVGHVFATTVTASYSDIKKIASYFTEKYSKEFLAWYLEGPYISKEKKGAHDENLIKNLSTKETQFFSEVSKFIPVYLALAPEYSQNKKMLNQYHDQINFALGHSNDNNFDSKYLKDNKYKRVIHFLNAMSGFHQRNKSLVNSVLEDTNRNYLIEIISDLTHVRSQTLNFLYQSFDDSNIALVSDSLPNKGSKNGIYKLNNLEVEKKDYLFYLKDSSTLAGSGMPYNLILKNFYKATKCSFSQLVKFSSYNVAKSLKNKTLGRIKINTKANFVLIDKDFNVKLHYFDGEKAKLD</sequence>
<dbReference type="Gene3D" id="3.20.20.140">
    <property type="entry name" value="Metal-dependent hydrolases"/>
    <property type="match status" value="1"/>
</dbReference>
<evidence type="ECO:0000256" key="1">
    <source>
        <dbReference type="ARBA" id="ARBA00010716"/>
    </source>
</evidence>
<feature type="binding site" evidence="7">
    <location>
        <position position="249"/>
    </location>
    <ligand>
        <name>substrate</name>
    </ligand>
</feature>
<dbReference type="InterPro" id="IPR011059">
    <property type="entry name" value="Metal-dep_hydrolase_composite"/>
</dbReference>
<evidence type="ECO:0000256" key="6">
    <source>
        <dbReference type="PIRSR" id="PIRSR038994-1"/>
    </source>
</evidence>
<feature type="binding site" evidence="8">
    <location>
        <position position="126"/>
    </location>
    <ligand>
        <name>Zn(2+)</name>
        <dbReference type="ChEBI" id="CHEBI:29105"/>
    </ligand>
</feature>
<evidence type="ECO:0000256" key="7">
    <source>
        <dbReference type="PIRSR" id="PIRSR038994-2"/>
    </source>
</evidence>
<evidence type="ECO:0000313" key="11">
    <source>
        <dbReference type="Proteomes" id="UP001164481"/>
    </source>
</evidence>
<feature type="active site" description="Proton donor/acceptor" evidence="6">
    <location>
        <position position="272"/>
    </location>
</feature>